<dbReference type="GO" id="GO:0003841">
    <property type="term" value="F:1-acylglycerol-3-phosphate O-acyltransferase activity"/>
    <property type="evidence" value="ECO:0007669"/>
    <property type="project" value="TreeGrafter"/>
</dbReference>
<gene>
    <name evidence="4" type="ORF">ENQ77_04645</name>
</gene>
<keyword evidence="2 4" id="KW-0012">Acyltransferase</keyword>
<dbReference type="SUPFAM" id="SSF69593">
    <property type="entry name" value="Glycerol-3-phosphate (1)-acyltransferase"/>
    <property type="match status" value="1"/>
</dbReference>
<dbReference type="AlphaFoldDB" id="A0A7C2P9P8"/>
<evidence type="ECO:0000313" key="4">
    <source>
        <dbReference type="EMBL" id="HEN27937.1"/>
    </source>
</evidence>
<evidence type="ECO:0000259" key="3">
    <source>
        <dbReference type="SMART" id="SM00563"/>
    </source>
</evidence>
<name>A0A7C2P9P8_UNCW3</name>
<dbReference type="Pfam" id="PF01553">
    <property type="entry name" value="Acyltransferase"/>
    <property type="match status" value="1"/>
</dbReference>
<feature type="domain" description="Phospholipid/glycerol acyltransferase" evidence="3">
    <location>
        <begin position="36"/>
        <end position="150"/>
    </location>
</feature>
<sequence length="203" mass="23505">MSLKWVLAKILLYIPFRFVFRLKVFGSQNIPRKGPCIICVNHTSFWDPPFVGFASPRELHFLAKRELFENVKAFGMLISFYNAIPIDRENSLSGLKKAINILKEGKALVIFPEGTRNRTKNKFLLPLKEGAALLSLKMNAPIIPAFLFESKGNVFDWITGKRKLRIRFGKALLPVYYKGNYQHPVKELTKDLEWRMRELYARG</sequence>
<accession>A0A7C2P9P8</accession>
<dbReference type="GO" id="GO:0006654">
    <property type="term" value="P:phosphatidic acid biosynthetic process"/>
    <property type="evidence" value="ECO:0007669"/>
    <property type="project" value="TreeGrafter"/>
</dbReference>
<evidence type="ECO:0000256" key="1">
    <source>
        <dbReference type="ARBA" id="ARBA00022679"/>
    </source>
</evidence>
<dbReference type="InterPro" id="IPR002123">
    <property type="entry name" value="Plipid/glycerol_acylTrfase"/>
</dbReference>
<dbReference type="PANTHER" id="PTHR10434">
    <property type="entry name" value="1-ACYL-SN-GLYCEROL-3-PHOSPHATE ACYLTRANSFERASE"/>
    <property type="match status" value="1"/>
</dbReference>
<dbReference type="PANTHER" id="PTHR10434:SF40">
    <property type="entry name" value="1-ACYL-SN-GLYCEROL-3-PHOSPHATE ACYLTRANSFERASE"/>
    <property type="match status" value="1"/>
</dbReference>
<dbReference type="SMART" id="SM00563">
    <property type="entry name" value="PlsC"/>
    <property type="match status" value="1"/>
</dbReference>
<comment type="caution">
    <text evidence="4">The sequence shown here is derived from an EMBL/GenBank/DDBJ whole genome shotgun (WGS) entry which is preliminary data.</text>
</comment>
<dbReference type="EMBL" id="DSOL01000136">
    <property type="protein sequence ID" value="HEN27937.1"/>
    <property type="molecule type" value="Genomic_DNA"/>
</dbReference>
<protein>
    <submittedName>
        <fullName evidence="4">1-acyl-sn-glycerol-3-phosphate acyltransferase</fullName>
    </submittedName>
</protein>
<reference evidence="4" key="1">
    <citation type="journal article" date="2020" name="mSystems">
        <title>Genome- and Community-Level Interaction Insights into Carbon Utilization and Element Cycling Functions of Hydrothermarchaeota in Hydrothermal Sediment.</title>
        <authorList>
            <person name="Zhou Z."/>
            <person name="Liu Y."/>
            <person name="Xu W."/>
            <person name="Pan J."/>
            <person name="Luo Z.H."/>
            <person name="Li M."/>
        </authorList>
    </citation>
    <scope>NUCLEOTIDE SEQUENCE [LARGE SCALE GENOMIC DNA]</scope>
    <source>
        <strain evidence="4">SpSt-34</strain>
    </source>
</reference>
<keyword evidence="1 4" id="KW-0808">Transferase</keyword>
<proteinExistence type="predicted"/>
<dbReference type="CDD" id="cd07989">
    <property type="entry name" value="LPLAT_AGPAT-like"/>
    <property type="match status" value="1"/>
</dbReference>
<evidence type="ECO:0000256" key="2">
    <source>
        <dbReference type="ARBA" id="ARBA00023315"/>
    </source>
</evidence>
<organism evidence="4">
    <name type="scientific">candidate division WOR-3 bacterium</name>
    <dbReference type="NCBI Taxonomy" id="2052148"/>
    <lineage>
        <taxon>Bacteria</taxon>
        <taxon>Bacteria division WOR-3</taxon>
    </lineage>
</organism>